<evidence type="ECO:0000256" key="2">
    <source>
        <dbReference type="ARBA" id="ARBA00022729"/>
    </source>
</evidence>
<feature type="chain" id="PRO_5044835458" evidence="4">
    <location>
        <begin position="22"/>
        <end position="415"/>
    </location>
</feature>
<protein>
    <submittedName>
        <fullName evidence="5">Uncharacterized protein</fullName>
    </submittedName>
</protein>
<dbReference type="Proteomes" id="UP001519460">
    <property type="component" value="Unassembled WGS sequence"/>
</dbReference>
<keyword evidence="6" id="KW-1185">Reference proteome</keyword>
<sequence>MGSSIWLLLAGAISLIYAANGQKCPRRCISCKNGVAECSKRSLVAPPKDFPADTRIIILDGNHLRVLGQRSFQKLQDLEVLRMKGNKVRVVKKSAFKAFPSLMTLDLSDNQLVKIYSKGFEGMDKLQTLSLQNNKIRSIARIFDATPRLFQLNLAFNNIRVIGKNDLQTPTRVHYLDLRGNRISKIHPEAFSKMKYLRYLFLNNNPLVKVPDMTFGSSVLQLADFSHCKLTHVPCTMPASVSDFRLSDNKIRQINVSDFQNITGLRLLALNDNKLHFVANGAFTHLDKLDEIWLRNNQLVYIPRGLPDNLRKLYMDSNMIREIEAGLFSNNSRLDYLNVENNKVMRINNATFTGPTLPHVPQLPQEQAYGDRDGHVRLPAQSVLPVAVRQPSGKGGGGCLPEPGEPDLLADVHVW</sequence>
<dbReference type="InterPro" id="IPR050541">
    <property type="entry name" value="LRR_TM_domain-containing"/>
</dbReference>
<dbReference type="InterPro" id="IPR003591">
    <property type="entry name" value="Leu-rich_rpt_typical-subtyp"/>
</dbReference>
<feature type="signal peptide" evidence="4">
    <location>
        <begin position="1"/>
        <end position="21"/>
    </location>
</feature>
<dbReference type="AlphaFoldDB" id="A0ABD0K6Z6"/>
<dbReference type="PANTHER" id="PTHR24369">
    <property type="entry name" value="ANTIGEN BSP, PUTATIVE-RELATED"/>
    <property type="match status" value="1"/>
</dbReference>
<organism evidence="5 6">
    <name type="scientific">Batillaria attramentaria</name>
    <dbReference type="NCBI Taxonomy" id="370345"/>
    <lineage>
        <taxon>Eukaryota</taxon>
        <taxon>Metazoa</taxon>
        <taxon>Spiralia</taxon>
        <taxon>Lophotrochozoa</taxon>
        <taxon>Mollusca</taxon>
        <taxon>Gastropoda</taxon>
        <taxon>Caenogastropoda</taxon>
        <taxon>Sorbeoconcha</taxon>
        <taxon>Cerithioidea</taxon>
        <taxon>Batillariidae</taxon>
        <taxon>Batillaria</taxon>
    </lineage>
</organism>
<comment type="caution">
    <text evidence="5">The sequence shown here is derived from an EMBL/GenBank/DDBJ whole genome shotgun (WGS) entry which is preliminary data.</text>
</comment>
<evidence type="ECO:0000313" key="5">
    <source>
        <dbReference type="EMBL" id="KAK7482648.1"/>
    </source>
</evidence>
<dbReference type="Pfam" id="PF13855">
    <property type="entry name" value="LRR_8"/>
    <property type="match status" value="4"/>
</dbReference>
<dbReference type="PROSITE" id="PS51450">
    <property type="entry name" value="LRR"/>
    <property type="match status" value="2"/>
</dbReference>
<accession>A0ABD0K6Z6</accession>
<evidence type="ECO:0000256" key="1">
    <source>
        <dbReference type="ARBA" id="ARBA00022614"/>
    </source>
</evidence>
<proteinExistence type="predicted"/>
<evidence type="ECO:0000313" key="6">
    <source>
        <dbReference type="Proteomes" id="UP001519460"/>
    </source>
</evidence>
<keyword evidence="2 4" id="KW-0732">Signal</keyword>
<dbReference type="Gene3D" id="3.80.10.10">
    <property type="entry name" value="Ribonuclease Inhibitor"/>
    <property type="match status" value="3"/>
</dbReference>
<dbReference type="EMBL" id="JACVVK020000241">
    <property type="protein sequence ID" value="KAK7482648.1"/>
    <property type="molecule type" value="Genomic_DNA"/>
</dbReference>
<dbReference type="SUPFAM" id="SSF52058">
    <property type="entry name" value="L domain-like"/>
    <property type="match status" value="1"/>
</dbReference>
<evidence type="ECO:0000256" key="3">
    <source>
        <dbReference type="ARBA" id="ARBA00022737"/>
    </source>
</evidence>
<reference evidence="5 6" key="1">
    <citation type="journal article" date="2023" name="Sci. Data">
        <title>Genome assembly of the Korean intertidal mud-creeper Batillaria attramentaria.</title>
        <authorList>
            <person name="Patra A.K."/>
            <person name="Ho P.T."/>
            <person name="Jun S."/>
            <person name="Lee S.J."/>
            <person name="Kim Y."/>
            <person name="Won Y.J."/>
        </authorList>
    </citation>
    <scope>NUCLEOTIDE SEQUENCE [LARGE SCALE GENOMIC DNA]</scope>
    <source>
        <strain evidence="5">Wonlab-2016</strain>
    </source>
</reference>
<keyword evidence="3" id="KW-0677">Repeat</keyword>
<evidence type="ECO:0000256" key="4">
    <source>
        <dbReference type="SAM" id="SignalP"/>
    </source>
</evidence>
<dbReference type="InterPro" id="IPR032675">
    <property type="entry name" value="LRR_dom_sf"/>
</dbReference>
<dbReference type="SMART" id="SM00369">
    <property type="entry name" value="LRR_TYP"/>
    <property type="match status" value="8"/>
</dbReference>
<keyword evidence="1" id="KW-0433">Leucine-rich repeat</keyword>
<name>A0ABD0K6Z6_9CAEN</name>
<dbReference type="InterPro" id="IPR001611">
    <property type="entry name" value="Leu-rich_rpt"/>
</dbReference>
<gene>
    <name evidence="5" type="ORF">BaRGS_00026147</name>
</gene>
<dbReference type="PANTHER" id="PTHR24369:SF210">
    <property type="entry name" value="CHAOPTIN-RELATED"/>
    <property type="match status" value="1"/>
</dbReference>